<feature type="region of interest" description="Disordered" evidence="1">
    <location>
        <begin position="128"/>
        <end position="147"/>
    </location>
</feature>
<reference evidence="3" key="1">
    <citation type="submission" date="2022-11" db="UniProtKB">
        <authorList>
            <consortium name="WormBaseParasite"/>
        </authorList>
    </citation>
    <scope>IDENTIFICATION</scope>
</reference>
<keyword evidence="2" id="KW-1185">Reference proteome</keyword>
<evidence type="ECO:0000256" key="1">
    <source>
        <dbReference type="SAM" id="MobiDB-lite"/>
    </source>
</evidence>
<proteinExistence type="predicted"/>
<evidence type="ECO:0000313" key="2">
    <source>
        <dbReference type="Proteomes" id="UP000887565"/>
    </source>
</evidence>
<dbReference type="WBParaSite" id="nRc.2.0.1.t42514-RA">
    <property type="protein sequence ID" value="nRc.2.0.1.t42514-RA"/>
    <property type="gene ID" value="nRc.2.0.1.g42514"/>
</dbReference>
<dbReference type="AlphaFoldDB" id="A0A915KWI0"/>
<dbReference type="Proteomes" id="UP000887565">
    <property type="component" value="Unplaced"/>
</dbReference>
<organism evidence="2 3">
    <name type="scientific">Romanomermis culicivorax</name>
    <name type="common">Nematode worm</name>
    <dbReference type="NCBI Taxonomy" id="13658"/>
    <lineage>
        <taxon>Eukaryota</taxon>
        <taxon>Metazoa</taxon>
        <taxon>Ecdysozoa</taxon>
        <taxon>Nematoda</taxon>
        <taxon>Enoplea</taxon>
        <taxon>Dorylaimia</taxon>
        <taxon>Mermithida</taxon>
        <taxon>Mermithoidea</taxon>
        <taxon>Mermithidae</taxon>
        <taxon>Romanomermis</taxon>
    </lineage>
</organism>
<name>A0A915KWI0_ROMCU</name>
<protein>
    <submittedName>
        <fullName evidence="3">Uncharacterized protein</fullName>
    </submittedName>
</protein>
<accession>A0A915KWI0</accession>
<evidence type="ECO:0000313" key="3">
    <source>
        <dbReference type="WBParaSite" id="nRc.2.0.1.t42514-RA"/>
    </source>
</evidence>
<sequence length="181" mass="20308">MECGLQKDGTINVSGEELKKTTQFKFLSHTIDKCPQVLYTWGTSKPLLAEEKAIYEKTKKISLSSIFAHENHQSNEQSRCQNLTDRAQFTFFNYQSATYLQRSAPVSADPYDDDGGYYRKYTPPSYYRGGRSSGRSSSLDRSAMAPAESSRAAALGDDFLIDVEINPDITVNIEKYDDAKA</sequence>